<dbReference type="EMBL" id="QFYS01000010">
    <property type="protein sequence ID" value="RAK62787.1"/>
    <property type="molecule type" value="Genomic_DNA"/>
</dbReference>
<evidence type="ECO:0000259" key="4">
    <source>
        <dbReference type="PROSITE" id="PS50042"/>
    </source>
</evidence>
<feature type="domain" description="HTH crp-type" evidence="5">
    <location>
        <begin position="141"/>
        <end position="209"/>
    </location>
</feature>
<comment type="caution">
    <text evidence="6">The sequence shown here is derived from an EMBL/GenBank/DDBJ whole genome shotgun (WGS) entry which is preliminary data.</text>
</comment>
<dbReference type="InterPro" id="IPR018335">
    <property type="entry name" value="Tscrpt_reg_HTH_Crp-type_CS"/>
</dbReference>
<dbReference type="OrthoDB" id="7584044at2"/>
<evidence type="ECO:0000256" key="3">
    <source>
        <dbReference type="ARBA" id="ARBA00023163"/>
    </source>
</evidence>
<keyword evidence="1" id="KW-0805">Transcription regulation</keyword>
<dbReference type="SUPFAM" id="SSF51206">
    <property type="entry name" value="cAMP-binding domain-like"/>
    <property type="match status" value="1"/>
</dbReference>
<dbReference type="PANTHER" id="PTHR24567:SF75">
    <property type="entry name" value="FUMARATE AND NITRATE REDUCTION REGULATORY PROTEIN"/>
    <property type="match status" value="1"/>
</dbReference>
<dbReference type="InterPro" id="IPR036390">
    <property type="entry name" value="WH_DNA-bd_sf"/>
</dbReference>
<dbReference type="PROSITE" id="PS00042">
    <property type="entry name" value="HTH_CRP_1"/>
    <property type="match status" value="1"/>
</dbReference>
<dbReference type="CDD" id="cd00092">
    <property type="entry name" value="HTH_CRP"/>
    <property type="match status" value="1"/>
</dbReference>
<keyword evidence="3" id="KW-0804">Transcription</keyword>
<dbReference type="AlphaFoldDB" id="A0A328B7B8"/>
<dbReference type="PROSITE" id="PS51063">
    <property type="entry name" value="HTH_CRP_2"/>
    <property type="match status" value="1"/>
</dbReference>
<dbReference type="GO" id="GO:0003700">
    <property type="term" value="F:DNA-binding transcription factor activity"/>
    <property type="evidence" value="ECO:0007669"/>
    <property type="project" value="InterPro"/>
</dbReference>
<dbReference type="InterPro" id="IPR014710">
    <property type="entry name" value="RmlC-like_jellyroll"/>
</dbReference>
<dbReference type="GO" id="GO:0005829">
    <property type="term" value="C:cytosol"/>
    <property type="evidence" value="ECO:0007669"/>
    <property type="project" value="TreeGrafter"/>
</dbReference>
<dbReference type="Pfam" id="PF00027">
    <property type="entry name" value="cNMP_binding"/>
    <property type="match status" value="1"/>
</dbReference>
<evidence type="ECO:0000256" key="2">
    <source>
        <dbReference type="ARBA" id="ARBA00023125"/>
    </source>
</evidence>
<protein>
    <submittedName>
        <fullName evidence="6">Crp/Fnr family transcriptional regulator</fullName>
    </submittedName>
</protein>
<evidence type="ECO:0000256" key="1">
    <source>
        <dbReference type="ARBA" id="ARBA00023015"/>
    </source>
</evidence>
<dbReference type="Pfam" id="PF13545">
    <property type="entry name" value="HTH_Crp_2"/>
    <property type="match status" value="1"/>
</dbReference>
<accession>A0A328B7B8</accession>
<dbReference type="GO" id="GO:0003677">
    <property type="term" value="F:DNA binding"/>
    <property type="evidence" value="ECO:0007669"/>
    <property type="project" value="UniProtKB-KW"/>
</dbReference>
<dbReference type="SUPFAM" id="SSF46785">
    <property type="entry name" value="Winged helix' DNA-binding domain"/>
    <property type="match status" value="1"/>
</dbReference>
<dbReference type="InterPro" id="IPR050397">
    <property type="entry name" value="Env_Response_Regulators"/>
</dbReference>
<evidence type="ECO:0000313" key="6">
    <source>
        <dbReference type="EMBL" id="RAK62787.1"/>
    </source>
</evidence>
<dbReference type="PANTHER" id="PTHR24567">
    <property type="entry name" value="CRP FAMILY TRANSCRIPTIONAL REGULATORY PROTEIN"/>
    <property type="match status" value="1"/>
</dbReference>
<feature type="domain" description="Cyclic nucleotide-binding" evidence="4">
    <location>
        <begin position="32"/>
        <end position="80"/>
    </location>
</feature>
<dbReference type="Proteomes" id="UP000249524">
    <property type="component" value="Unassembled WGS sequence"/>
</dbReference>
<dbReference type="InterPro" id="IPR018490">
    <property type="entry name" value="cNMP-bd_dom_sf"/>
</dbReference>
<reference evidence="6 7" key="1">
    <citation type="submission" date="2018-05" db="EMBL/GenBank/DDBJ databases">
        <authorList>
            <person name="Lanie J.A."/>
            <person name="Ng W.-L."/>
            <person name="Kazmierczak K.M."/>
            <person name="Andrzejewski T.M."/>
            <person name="Davidsen T.M."/>
            <person name="Wayne K.J."/>
            <person name="Tettelin H."/>
            <person name="Glass J.I."/>
            <person name="Rusch D."/>
            <person name="Podicherti R."/>
            <person name="Tsui H.-C.T."/>
            <person name="Winkler M.E."/>
        </authorList>
    </citation>
    <scope>NUCLEOTIDE SEQUENCE [LARGE SCALE GENOMIC DNA]</scope>
    <source>
        <strain evidence="6 7">BUT-10</strain>
    </source>
</reference>
<proteinExistence type="predicted"/>
<name>A0A328B7B8_9CAUL</name>
<dbReference type="InterPro" id="IPR036388">
    <property type="entry name" value="WH-like_DNA-bd_sf"/>
</dbReference>
<evidence type="ECO:0000259" key="5">
    <source>
        <dbReference type="PROSITE" id="PS51063"/>
    </source>
</evidence>
<keyword evidence="2" id="KW-0238">DNA-binding</keyword>
<keyword evidence="7" id="KW-1185">Reference proteome</keyword>
<dbReference type="InterPro" id="IPR000595">
    <property type="entry name" value="cNMP-bd_dom"/>
</dbReference>
<dbReference type="InterPro" id="IPR012318">
    <property type="entry name" value="HTH_CRP"/>
</dbReference>
<dbReference type="RefSeq" id="WP_111277710.1">
    <property type="nucleotide sequence ID" value="NZ_QFYS01000010.1"/>
</dbReference>
<dbReference type="PROSITE" id="PS50042">
    <property type="entry name" value="CNMP_BINDING_3"/>
    <property type="match status" value="1"/>
</dbReference>
<evidence type="ECO:0000313" key="7">
    <source>
        <dbReference type="Proteomes" id="UP000249524"/>
    </source>
</evidence>
<dbReference type="SMART" id="SM00419">
    <property type="entry name" value="HTH_CRP"/>
    <property type="match status" value="1"/>
</dbReference>
<dbReference type="CDD" id="cd00038">
    <property type="entry name" value="CAP_ED"/>
    <property type="match status" value="1"/>
</dbReference>
<dbReference type="SMART" id="SM00100">
    <property type="entry name" value="cNMP"/>
    <property type="match status" value="1"/>
</dbReference>
<dbReference type="PRINTS" id="PR00034">
    <property type="entry name" value="HTHCRP"/>
</dbReference>
<sequence length="216" mass="24180">MTLAYPLSDPRTAPPAAALTEAFERLGVRMAYARDEEIYAQDDEAELLYRVVRGVIRTSRVTADGRRQVGDFYYVGDVFGLEPGPDHRFAAEALTECEVQVVRRASMRAVAGDAEVDRAILAATQREMERLQDHVLMLGRKSARERVASFLMSLAGGHEGQVDLPMGRQDMADYLGLTIETVSRMLTQLQGEQIVEFPSSRRFQVRKWTALEALAE</sequence>
<dbReference type="Gene3D" id="1.10.10.10">
    <property type="entry name" value="Winged helix-like DNA-binding domain superfamily/Winged helix DNA-binding domain"/>
    <property type="match status" value="1"/>
</dbReference>
<organism evidence="6 7">
    <name type="scientific">Phenylobacterium kunshanense</name>
    <dbReference type="NCBI Taxonomy" id="1445034"/>
    <lineage>
        <taxon>Bacteria</taxon>
        <taxon>Pseudomonadati</taxon>
        <taxon>Pseudomonadota</taxon>
        <taxon>Alphaproteobacteria</taxon>
        <taxon>Caulobacterales</taxon>
        <taxon>Caulobacteraceae</taxon>
        <taxon>Phenylobacterium</taxon>
    </lineage>
</organism>
<dbReference type="Gene3D" id="2.60.120.10">
    <property type="entry name" value="Jelly Rolls"/>
    <property type="match status" value="1"/>
</dbReference>
<gene>
    <name evidence="6" type="ORF">DJ019_18190</name>
</gene>